<dbReference type="Gene3D" id="1.10.287.130">
    <property type="match status" value="1"/>
</dbReference>
<proteinExistence type="predicted"/>
<dbReference type="SUPFAM" id="SSF47384">
    <property type="entry name" value="Homodimeric domain of signal transducing histidine kinase"/>
    <property type="match status" value="1"/>
</dbReference>
<name>A0A0G0WVX8_UNCKA</name>
<dbReference type="Pfam" id="PF00512">
    <property type="entry name" value="HisKA"/>
    <property type="match status" value="1"/>
</dbReference>
<evidence type="ECO:0000313" key="2">
    <source>
        <dbReference type="EMBL" id="KKS16890.1"/>
    </source>
</evidence>
<reference evidence="2 3" key="1">
    <citation type="journal article" date="2015" name="Nature">
        <title>rRNA introns, odd ribosomes, and small enigmatic genomes across a large radiation of phyla.</title>
        <authorList>
            <person name="Brown C.T."/>
            <person name="Hug L.A."/>
            <person name="Thomas B.C."/>
            <person name="Sharon I."/>
            <person name="Castelle C.J."/>
            <person name="Singh A."/>
            <person name="Wilkins M.J."/>
            <person name="Williams K.H."/>
            <person name="Banfield J.F."/>
        </authorList>
    </citation>
    <scope>NUCLEOTIDE SEQUENCE [LARGE SCALE GENOMIC DNA]</scope>
</reference>
<dbReference type="Proteomes" id="UP000034163">
    <property type="component" value="Unassembled WGS sequence"/>
</dbReference>
<dbReference type="GO" id="GO:0000155">
    <property type="term" value="F:phosphorelay sensor kinase activity"/>
    <property type="evidence" value="ECO:0007669"/>
    <property type="project" value="InterPro"/>
</dbReference>
<dbReference type="EMBL" id="LCBS01000010">
    <property type="protein sequence ID" value="KKS16890.1"/>
    <property type="molecule type" value="Genomic_DNA"/>
</dbReference>
<protein>
    <recommendedName>
        <fullName evidence="1">Signal transduction histidine kinase dimerisation/phosphoacceptor domain-containing protein</fullName>
    </recommendedName>
</protein>
<feature type="domain" description="Signal transduction histidine kinase dimerisation/phosphoacceptor" evidence="1">
    <location>
        <begin position="10"/>
        <end position="67"/>
    </location>
</feature>
<organism evidence="2 3">
    <name type="scientific">candidate division WWE3 bacterium GW2011_GWB1_41_6</name>
    <dbReference type="NCBI Taxonomy" id="1619112"/>
    <lineage>
        <taxon>Bacteria</taxon>
        <taxon>Katanobacteria</taxon>
    </lineage>
</organism>
<sequence>MSDINIKKIRDLLHNVNSPITTIMGYSELIQRKYTEGNINDPEKVIDWIKAIHGETLRIRDYVKDISEEVSEIKEE</sequence>
<accession>A0A0G0WVX8</accession>
<dbReference type="InterPro" id="IPR036097">
    <property type="entry name" value="HisK_dim/P_sf"/>
</dbReference>
<evidence type="ECO:0000313" key="3">
    <source>
        <dbReference type="Proteomes" id="UP000034163"/>
    </source>
</evidence>
<dbReference type="AlphaFoldDB" id="A0A0G0WVX8"/>
<dbReference type="InterPro" id="IPR003661">
    <property type="entry name" value="HisK_dim/P_dom"/>
</dbReference>
<evidence type="ECO:0000259" key="1">
    <source>
        <dbReference type="Pfam" id="PF00512"/>
    </source>
</evidence>
<gene>
    <name evidence="2" type="ORF">UU72_C0010G0002</name>
</gene>
<dbReference type="CDD" id="cd00082">
    <property type="entry name" value="HisKA"/>
    <property type="match status" value="1"/>
</dbReference>
<comment type="caution">
    <text evidence="2">The sequence shown here is derived from an EMBL/GenBank/DDBJ whole genome shotgun (WGS) entry which is preliminary data.</text>
</comment>